<dbReference type="EC" id="3.2.1.54" evidence="2"/>
<dbReference type="KEGG" id="ccos:Pan44_51130"/>
<dbReference type="GO" id="GO:0047798">
    <property type="term" value="F:cyclomaltodextrinase activity"/>
    <property type="evidence" value="ECO:0007669"/>
    <property type="project" value="UniProtKB-EC"/>
</dbReference>
<dbReference type="Gene3D" id="3.20.20.80">
    <property type="entry name" value="Glycosidases"/>
    <property type="match status" value="1"/>
</dbReference>
<dbReference type="SUPFAM" id="SSF51445">
    <property type="entry name" value="(Trans)glycosidases"/>
    <property type="match status" value="1"/>
</dbReference>
<proteinExistence type="predicted"/>
<protein>
    <submittedName>
        <fullName evidence="2">Cyclomaltodextrinase</fullName>
        <ecNumber evidence="2">3.2.1.54</ecNumber>
    </submittedName>
</protein>
<gene>
    <name evidence="2" type="primary">aglB</name>
    <name evidence="2" type="ORF">Pan44_51130</name>
</gene>
<evidence type="ECO:0000313" key="3">
    <source>
        <dbReference type="Proteomes" id="UP000315700"/>
    </source>
</evidence>
<dbReference type="EMBL" id="CP036271">
    <property type="protein sequence ID" value="QDT57048.1"/>
    <property type="molecule type" value="Genomic_DNA"/>
</dbReference>
<dbReference type="GO" id="GO:0005975">
    <property type="term" value="P:carbohydrate metabolic process"/>
    <property type="evidence" value="ECO:0007669"/>
    <property type="project" value="InterPro"/>
</dbReference>
<dbReference type="CDD" id="cd11347">
    <property type="entry name" value="AmyAc_1"/>
    <property type="match status" value="1"/>
</dbReference>
<sequence>MTTTNCPLLYQVNTRAWLTDLSRQIGRPATLDDIPDASLEEWANNGFDWIWLLSVWQTGTASREVSRTNPEWRAGFERTLLDLMDDDIPGSGFAITGYQVHTSLGGNAALSRLRSRMSRRGLKLMLDFVPNHTGLDHPWVESHPEYYIAGNENLLAEQPRNYVRIRRRSEERIFALGRDPYFPGWPDALQLNYAAPAVQEAMLAELQTIAKLCDGVRCDMAMLLLPDVFERTWGLRPDLFWPKAIQAVKAAVPGFTLMAEVYWDLEWELQQQGFDYTYDKRLYDRLRDLHAAPVRGHLHADLAFQNKLARFLENHDEPRAAATLPHGPHEAAAVITFFSPGLRFFQDGQFEGRKVHLSPHLGRAPAETVDEELRSFYRRLLDVLKRPLFRSGHWQLLECSPAWDGNPTNDCFIAYRWIGAEGEQALVIVNYAPHASQCRLRLHDLVSTSHEWRLVDLFTEEVYDRRGSELASTGLFIDATAWKVSLFWMEPLKQS</sequence>
<dbReference type="InterPro" id="IPR006047">
    <property type="entry name" value="GH13_cat_dom"/>
</dbReference>
<dbReference type="PANTHER" id="PTHR47786:SF2">
    <property type="entry name" value="GLYCOSYL HYDROLASE FAMILY 13 CATALYTIC DOMAIN-CONTAINING PROTEIN"/>
    <property type="match status" value="1"/>
</dbReference>
<keyword evidence="2" id="KW-0326">Glycosidase</keyword>
<dbReference type="Proteomes" id="UP000315700">
    <property type="component" value="Chromosome"/>
</dbReference>
<dbReference type="SMART" id="SM00642">
    <property type="entry name" value="Aamy"/>
    <property type="match status" value="1"/>
</dbReference>
<name>A0A517SLQ4_9PLAN</name>
<keyword evidence="3" id="KW-1185">Reference proteome</keyword>
<dbReference type="PANTHER" id="PTHR47786">
    <property type="entry name" value="ALPHA-1,4-GLUCAN:MALTOSE-1-PHOSPHATE MALTOSYLTRANSFERASE"/>
    <property type="match status" value="1"/>
</dbReference>
<accession>A0A517SLQ4</accession>
<dbReference type="RefSeq" id="WP_145034441.1">
    <property type="nucleotide sequence ID" value="NZ_CP036271.1"/>
</dbReference>
<dbReference type="Pfam" id="PF00128">
    <property type="entry name" value="Alpha-amylase"/>
    <property type="match status" value="1"/>
</dbReference>
<feature type="domain" description="Glycosyl hydrolase family 13 catalytic" evidence="1">
    <location>
        <begin position="74"/>
        <end position="390"/>
    </location>
</feature>
<evidence type="ECO:0000313" key="2">
    <source>
        <dbReference type="EMBL" id="QDT57048.1"/>
    </source>
</evidence>
<dbReference type="InParanoid" id="A0A517SLQ4"/>
<dbReference type="InterPro" id="IPR017853">
    <property type="entry name" value="GH"/>
</dbReference>
<reference evidence="2 3" key="1">
    <citation type="submission" date="2019-02" db="EMBL/GenBank/DDBJ databases">
        <title>Deep-cultivation of Planctomycetes and their phenomic and genomic characterization uncovers novel biology.</title>
        <authorList>
            <person name="Wiegand S."/>
            <person name="Jogler M."/>
            <person name="Boedeker C."/>
            <person name="Pinto D."/>
            <person name="Vollmers J."/>
            <person name="Rivas-Marin E."/>
            <person name="Kohn T."/>
            <person name="Peeters S.H."/>
            <person name="Heuer A."/>
            <person name="Rast P."/>
            <person name="Oberbeckmann S."/>
            <person name="Bunk B."/>
            <person name="Jeske O."/>
            <person name="Meyerdierks A."/>
            <person name="Storesund J.E."/>
            <person name="Kallscheuer N."/>
            <person name="Luecker S."/>
            <person name="Lage O.M."/>
            <person name="Pohl T."/>
            <person name="Merkel B.J."/>
            <person name="Hornburger P."/>
            <person name="Mueller R.-W."/>
            <person name="Bruemmer F."/>
            <person name="Labrenz M."/>
            <person name="Spormann A.M."/>
            <person name="Op den Camp H."/>
            <person name="Overmann J."/>
            <person name="Amann R."/>
            <person name="Jetten M.S.M."/>
            <person name="Mascher T."/>
            <person name="Medema M.H."/>
            <person name="Devos D.P."/>
            <person name="Kaster A.-K."/>
            <person name="Ovreas L."/>
            <person name="Rohde M."/>
            <person name="Galperin M.Y."/>
            <person name="Jogler C."/>
        </authorList>
    </citation>
    <scope>NUCLEOTIDE SEQUENCE [LARGE SCALE GENOMIC DNA]</scope>
    <source>
        <strain evidence="2 3">Pan44</strain>
    </source>
</reference>
<dbReference type="AlphaFoldDB" id="A0A517SLQ4"/>
<keyword evidence="2" id="KW-0378">Hydrolase</keyword>
<evidence type="ECO:0000259" key="1">
    <source>
        <dbReference type="SMART" id="SM00642"/>
    </source>
</evidence>
<organism evidence="2 3">
    <name type="scientific">Caulifigura coniformis</name>
    <dbReference type="NCBI Taxonomy" id="2527983"/>
    <lineage>
        <taxon>Bacteria</taxon>
        <taxon>Pseudomonadati</taxon>
        <taxon>Planctomycetota</taxon>
        <taxon>Planctomycetia</taxon>
        <taxon>Planctomycetales</taxon>
        <taxon>Planctomycetaceae</taxon>
        <taxon>Caulifigura</taxon>
    </lineage>
</organism>
<dbReference type="OrthoDB" id="9761875at2"/>